<keyword evidence="3" id="KW-0238">DNA-binding</keyword>
<dbReference type="PANTHER" id="PTHR31839">
    <property type="entry name" value="DEHYDRATION-RESPONSIVE ELEMENT-BINDING PROTEIN 1D"/>
    <property type="match status" value="1"/>
</dbReference>
<dbReference type="AlphaFoldDB" id="A0AAV1R6D3"/>
<keyword evidence="6" id="KW-0539">Nucleus</keyword>
<dbReference type="Gene3D" id="3.30.730.10">
    <property type="entry name" value="AP2/ERF domain"/>
    <property type="match status" value="1"/>
</dbReference>
<comment type="similarity">
    <text evidence="7">Belongs to the AP2/ERF transcription factor family. ERF subfamily.</text>
</comment>
<dbReference type="EMBL" id="CAWUPB010000913">
    <property type="protein sequence ID" value="CAK7329311.1"/>
    <property type="molecule type" value="Genomic_DNA"/>
</dbReference>
<gene>
    <name evidence="9" type="ORF">DCAF_LOCUS7066</name>
</gene>
<dbReference type="InterPro" id="IPR016177">
    <property type="entry name" value="DNA-bd_dom_sf"/>
</dbReference>
<dbReference type="SMART" id="SM00380">
    <property type="entry name" value="AP2"/>
    <property type="match status" value="1"/>
</dbReference>
<evidence type="ECO:0000256" key="6">
    <source>
        <dbReference type="ARBA" id="ARBA00023242"/>
    </source>
</evidence>
<dbReference type="PRINTS" id="PR00367">
    <property type="entry name" value="ETHRSPELEMNT"/>
</dbReference>
<evidence type="ECO:0000256" key="2">
    <source>
        <dbReference type="ARBA" id="ARBA00023015"/>
    </source>
</evidence>
<evidence type="ECO:0000256" key="3">
    <source>
        <dbReference type="ARBA" id="ARBA00023125"/>
    </source>
</evidence>
<evidence type="ECO:0000313" key="10">
    <source>
        <dbReference type="Proteomes" id="UP001314170"/>
    </source>
</evidence>
<evidence type="ECO:0000256" key="4">
    <source>
        <dbReference type="ARBA" id="ARBA00023159"/>
    </source>
</evidence>
<dbReference type="CDD" id="cd00018">
    <property type="entry name" value="AP2"/>
    <property type="match status" value="1"/>
</dbReference>
<keyword evidence="2" id="KW-0805">Transcription regulation</keyword>
<reference evidence="9 10" key="1">
    <citation type="submission" date="2024-01" db="EMBL/GenBank/DDBJ databases">
        <authorList>
            <person name="Waweru B."/>
        </authorList>
    </citation>
    <scope>NUCLEOTIDE SEQUENCE [LARGE SCALE GENOMIC DNA]</scope>
</reference>
<organism evidence="9 10">
    <name type="scientific">Dovyalis caffra</name>
    <dbReference type="NCBI Taxonomy" id="77055"/>
    <lineage>
        <taxon>Eukaryota</taxon>
        <taxon>Viridiplantae</taxon>
        <taxon>Streptophyta</taxon>
        <taxon>Embryophyta</taxon>
        <taxon>Tracheophyta</taxon>
        <taxon>Spermatophyta</taxon>
        <taxon>Magnoliopsida</taxon>
        <taxon>eudicotyledons</taxon>
        <taxon>Gunneridae</taxon>
        <taxon>Pentapetalae</taxon>
        <taxon>rosids</taxon>
        <taxon>fabids</taxon>
        <taxon>Malpighiales</taxon>
        <taxon>Salicaceae</taxon>
        <taxon>Flacourtieae</taxon>
        <taxon>Dovyalis</taxon>
    </lineage>
</organism>
<feature type="domain" description="AP2/ERF" evidence="8">
    <location>
        <begin position="60"/>
        <end position="117"/>
    </location>
</feature>
<dbReference type="PANTHER" id="PTHR31839:SF42">
    <property type="entry name" value="DEHYDRATION-RESPONSIVE ELEMENT-BINDING PROTEIN 1F"/>
    <property type="match status" value="1"/>
</dbReference>
<dbReference type="InterPro" id="IPR036955">
    <property type="entry name" value="AP2/ERF_dom_sf"/>
</dbReference>
<evidence type="ECO:0000256" key="7">
    <source>
        <dbReference type="ARBA" id="ARBA00024343"/>
    </source>
</evidence>
<protein>
    <recommendedName>
        <fullName evidence="8">AP2/ERF domain-containing protein</fullName>
    </recommendedName>
</protein>
<dbReference type="GO" id="GO:0003677">
    <property type="term" value="F:DNA binding"/>
    <property type="evidence" value="ECO:0007669"/>
    <property type="project" value="UniProtKB-KW"/>
</dbReference>
<sequence length="284" mass="31207">MEFENHSLPSPSSSMLQTLPCKPCINFSCYLGQAEERPAAAVLKKKKAGRKKFKETRHPVYRGVRRRNGNKWVCEVREPNKKSRIWLGTFTNPKMAARAHDVAVLALKGESAALNFLDSASILPRAKSSSPEDIQRAALDAVEALRPIANSSGSSSSSPHENFSCVTSSRKVLSPRLSDLQHEKGKKNVVKPSSIDLPSVEICEKKVLNDEPASDMVMSCPNACSEKVSNQSNAMFFDEEALFNMPGLLDSMAEGLILTPPALQRGFHWDGMVCSSDLTLWGED</sequence>
<dbReference type="Proteomes" id="UP001314170">
    <property type="component" value="Unassembled WGS sequence"/>
</dbReference>
<comment type="subcellular location">
    <subcellularLocation>
        <location evidence="1">Nucleus</location>
    </subcellularLocation>
</comment>
<evidence type="ECO:0000256" key="5">
    <source>
        <dbReference type="ARBA" id="ARBA00023163"/>
    </source>
</evidence>
<dbReference type="InterPro" id="IPR001471">
    <property type="entry name" value="AP2/ERF_dom"/>
</dbReference>
<keyword evidence="5" id="KW-0804">Transcription</keyword>
<dbReference type="GO" id="GO:0005634">
    <property type="term" value="C:nucleus"/>
    <property type="evidence" value="ECO:0007669"/>
    <property type="project" value="UniProtKB-SubCell"/>
</dbReference>
<keyword evidence="4" id="KW-0010">Activator</keyword>
<dbReference type="SUPFAM" id="SSF54171">
    <property type="entry name" value="DNA-binding domain"/>
    <property type="match status" value="1"/>
</dbReference>
<accession>A0AAV1R6D3</accession>
<proteinExistence type="inferred from homology"/>
<comment type="caution">
    <text evidence="9">The sequence shown here is derived from an EMBL/GenBank/DDBJ whole genome shotgun (WGS) entry which is preliminary data.</text>
</comment>
<dbReference type="Pfam" id="PF00847">
    <property type="entry name" value="AP2"/>
    <property type="match status" value="1"/>
</dbReference>
<evidence type="ECO:0000256" key="1">
    <source>
        <dbReference type="ARBA" id="ARBA00004123"/>
    </source>
</evidence>
<dbReference type="GO" id="GO:0003700">
    <property type="term" value="F:DNA-binding transcription factor activity"/>
    <property type="evidence" value="ECO:0007669"/>
    <property type="project" value="InterPro"/>
</dbReference>
<evidence type="ECO:0000259" key="8">
    <source>
        <dbReference type="PROSITE" id="PS51032"/>
    </source>
</evidence>
<keyword evidence="10" id="KW-1185">Reference proteome</keyword>
<dbReference type="InterPro" id="IPR045277">
    <property type="entry name" value="DRE1A-I"/>
</dbReference>
<name>A0AAV1R6D3_9ROSI</name>
<evidence type="ECO:0000313" key="9">
    <source>
        <dbReference type="EMBL" id="CAK7329311.1"/>
    </source>
</evidence>
<dbReference type="PROSITE" id="PS51032">
    <property type="entry name" value="AP2_ERF"/>
    <property type="match status" value="1"/>
</dbReference>